<feature type="domain" description="PhnB-like" evidence="1">
    <location>
        <begin position="4"/>
        <end position="131"/>
    </location>
</feature>
<evidence type="ECO:0000313" key="3">
    <source>
        <dbReference type="Proteomes" id="UP000220106"/>
    </source>
</evidence>
<sequence>MKHQITPYLTFDGQARDALAFYEEVFQAEVIDIQSYGDADFPTPEEANDRILHAKIKKSELLVMVSDTFPGNPLEVGTNISLVLECESESEIQHLYETLREKGTTLMELQDTFWGARFAKVKDCFGVHWDLNYTK</sequence>
<dbReference type="PANTHER" id="PTHR33990">
    <property type="entry name" value="PROTEIN YJDN-RELATED"/>
    <property type="match status" value="1"/>
</dbReference>
<dbReference type="EMBL" id="NUEQ01000012">
    <property type="protein sequence ID" value="PEJ35663.1"/>
    <property type="molecule type" value="Genomic_DNA"/>
</dbReference>
<dbReference type="PANTHER" id="PTHR33990:SF1">
    <property type="entry name" value="PROTEIN YJDN"/>
    <property type="match status" value="1"/>
</dbReference>
<dbReference type="RefSeq" id="WP_098175259.1">
    <property type="nucleotide sequence ID" value="NZ_NUEQ01000012.1"/>
</dbReference>
<evidence type="ECO:0000259" key="1">
    <source>
        <dbReference type="Pfam" id="PF06983"/>
    </source>
</evidence>
<protein>
    <recommendedName>
        <fullName evidence="1">PhnB-like domain-containing protein</fullName>
    </recommendedName>
</protein>
<dbReference type="Pfam" id="PF06983">
    <property type="entry name" value="3-dmu-9_3-mt"/>
    <property type="match status" value="1"/>
</dbReference>
<comment type="caution">
    <text evidence="2">The sequence shown here is derived from an EMBL/GenBank/DDBJ whole genome shotgun (WGS) entry which is preliminary data.</text>
</comment>
<evidence type="ECO:0000313" key="2">
    <source>
        <dbReference type="EMBL" id="PEJ35663.1"/>
    </source>
</evidence>
<organism evidence="2 3">
    <name type="scientific">Peribacillus butanolivorans</name>
    <dbReference type="NCBI Taxonomy" id="421767"/>
    <lineage>
        <taxon>Bacteria</taxon>
        <taxon>Bacillati</taxon>
        <taxon>Bacillota</taxon>
        <taxon>Bacilli</taxon>
        <taxon>Bacillales</taxon>
        <taxon>Bacillaceae</taxon>
        <taxon>Peribacillus</taxon>
    </lineage>
</organism>
<reference evidence="2 3" key="1">
    <citation type="submission" date="2017-09" db="EMBL/GenBank/DDBJ databases">
        <title>Large-scale bioinformatics analysis of Bacillus genomes uncovers conserved roles of natural products in bacterial physiology.</title>
        <authorList>
            <consortium name="Agbiome Team Llc"/>
            <person name="Bleich R.M."/>
            <person name="Kirk G.J."/>
            <person name="Santa Maria K.C."/>
            <person name="Allen S.E."/>
            <person name="Farag S."/>
            <person name="Shank E.A."/>
            <person name="Bowers A."/>
        </authorList>
    </citation>
    <scope>NUCLEOTIDE SEQUENCE [LARGE SCALE GENOMIC DNA]</scope>
    <source>
        <strain evidence="2 3">AFS003229</strain>
    </source>
</reference>
<dbReference type="Gene3D" id="3.10.180.10">
    <property type="entry name" value="2,3-Dihydroxybiphenyl 1,2-Dioxygenase, domain 1"/>
    <property type="match status" value="1"/>
</dbReference>
<proteinExistence type="predicted"/>
<dbReference type="CDD" id="cd06588">
    <property type="entry name" value="PhnB_like"/>
    <property type="match status" value="1"/>
</dbReference>
<dbReference type="Proteomes" id="UP000220106">
    <property type="component" value="Unassembled WGS sequence"/>
</dbReference>
<gene>
    <name evidence="2" type="ORF">CN689_06285</name>
</gene>
<dbReference type="SUPFAM" id="SSF54593">
    <property type="entry name" value="Glyoxalase/Bleomycin resistance protein/Dihydroxybiphenyl dioxygenase"/>
    <property type="match status" value="1"/>
</dbReference>
<name>A0AAX0S7A9_9BACI</name>
<dbReference type="InterPro" id="IPR028973">
    <property type="entry name" value="PhnB-like"/>
</dbReference>
<dbReference type="InterPro" id="IPR029068">
    <property type="entry name" value="Glyas_Bleomycin-R_OHBP_Dase"/>
</dbReference>
<accession>A0AAX0S7A9</accession>
<dbReference type="AlphaFoldDB" id="A0AAX0S7A9"/>